<evidence type="ECO:0000313" key="2">
    <source>
        <dbReference type="Proteomes" id="UP000525686"/>
    </source>
</evidence>
<dbReference type="Proteomes" id="UP000525686">
    <property type="component" value="Unassembled WGS sequence"/>
</dbReference>
<gene>
    <name evidence="1" type="ORF">H3146_05905</name>
</gene>
<name>A0A7W3WIC4_9ACTN</name>
<dbReference type="RefSeq" id="WP_181353719.1">
    <property type="nucleotide sequence ID" value="NZ_JABJWZ010000031.1"/>
</dbReference>
<comment type="caution">
    <text evidence="1">The sequence shown here is derived from an EMBL/GenBank/DDBJ whole genome shotgun (WGS) entry which is preliminary data.</text>
</comment>
<protein>
    <submittedName>
        <fullName evidence="1">Uncharacterized protein</fullName>
    </submittedName>
</protein>
<reference evidence="2" key="1">
    <citation type="submission" date="2020-05" db="EMBL/GenBank/DDBJ databases">
        <title>Classification of alakaliphilic streptomycetes isolated from an alkaline soil next to Lonar Crater, India and a proposal for the recognition of Streptomyces alkaliterrae sp. nov.</title>
        <authorList>
            <person name="Golinska P."/>
        </authorList>
    </citation>
    <scope>NUCLEOTIDE SEQUENCE [LARGE SCALE GENOMIC DNA]</scope>
    <source>
        <strain evidence="2">OF3</strain>
    </source>
</reference>
<proteinExistence type="predicted"/>
<sequence length="107" mass="11723">MTDLTDAERTMLAYALDQAQERIWAEDGFTDEDQAAVDSLRRLVNEPGRHVYLSTGCLHGRHDYCQAMTGANGQKRPGQCKFADEHGCTPCVCPCHQPGAEPDTGPS</sequence>
<evidence type="ECO:0000313" key="1">
    <source>
        <dbReference type="EMBL" id="MBB1252901.1"/>
    </source>
</evidence>
<dbReference type="EMBL" id="JABJWZ010000031">
    <property type="protein sequence ID" value="MBB1252901.1"/>
    <property type="molecule type" value="Genomic_DNA"/>
</dbReference>
<dbReference type="AlphaFoldDB" id="A0A7W3WIC4"/>
<accession>A0A7W3WIC4</accession>
<organism evidence="1 2">
    <name type="scientific">Streptomyces alkaliterrae</name>
    <dbReference type="NCBI Taxonomy" id="2213162"/>
    <lineage>
        <taxon>Bacteria</taxon>
        <taxon>Bacillati</taxon>
        <taxon>Actinomycetota</taxon>
        <taxon>Actinomycetes</taxon>
        <taxon>Kitasatosporales</taxon>
        <taxon>Streptomycetaceae</taxon>
        <taxon>Streptomyces</taxon>
    </lineage>
</organism>